<evidence type="ECO:0000313" key="3">
    <source>
        <dbReference type="EMBL" id="CAG7558347.1"/>
    </source>
</evidence>
<dbReference type="AlphaFoldDB" id="A0A8J2IQ69"/>
<reference evidence="3" key="1">
    <citation type="submission" date="2021-05" db="EMBL/GenBank/DDBJ databases">
        <authorList>
            <person name="Khan N."/>
        </authorList>
    </citation>
    <scope>NUCLEOTIDE SEQUENCE</scope>
</reference>
<feature type="region of interest" description="Disordered" evidence="2">
    <location>
        <begin position="117"/>
        <end position="291"/>
    </location>
</feature>
<protein>
    <submittedName>
        <fullName evidence="3">Uncharacterized protein</fullName>
    </submittedName>
</protein>
<name>A0A8J2IQ69_FUSEQ</name>
<feature type="compositionally biased region" description="Low complexity" evidence="2">
    <location>
        <begin position="276"/>
        <end position="291"/>
    </location>
</feature>
<proteinExistence type="predicted"/>
<evidence type="ECO:0000313" key="4">
    <source>
        <dbReference type="Proteomes" id="UP000693738"/>
    </source>
</evidence>
<feature type="compositionally biased region" description="Polar residues" evidence="2">
    <location>
        <begin position="166"/>
        <end position="185"/>
    </location>
</feature>
<gene>
    <name evidence="3" type="ORF">FEQUK3_LOCUS4077</name>
</gene>
<feature type="coiled-coil region" evidence="1">
    <location>
        <begin position="407"/>
        <end position="434"/>
    </location>
</feature>
<dbReference type="Proteomes" id="UP000693738">
    <property type="component" value="Unassembled WGS sequence"/>
</dbReference>
<keyword evidence="1" id="KW-0175">Coiled coil</keyword>
<dbReference type="EMBL" id="CAJSTJ010000123">
    <property type="protein sequence ID" value="CAG7558347.1"/>
    <property type="molecule type" value="Genomic_DNA"/>
</dbReference>
<feature type="compositionally biased region" description="Low complexity" evidence="2">
    <location>
        <begin position="127"/>
        <end position="140"/>
    </location>
</feature>
<accession>A0A8J2IQ69</accession>
<evidence type="ECO:0000256" key="1">
    <source>
        <dbReference type="SAM" id="Coils"/>
    </source>
</evidence>
<feature type="compositionally biased region" description="Acidic residues" evidence="2">
    <location>
        <begin position="208"/>
        <end position="236"/>
    </location>
</feature>
<comment type="caution">
    <text evidence="3">The sequence shown here is derived from an EMBL/GenBank/DDBJ whole genome shotgun (WGS) entry which is preliminary data.</text>
</comment>
<evidence type="ECO:0000256" key="2">
    <source>
        <dbReference type="SAM" id="MobiDB-lite"/>
    </source>
</evidence>
<organism evidence="3 4">
    <name type="scientific">Fusarium equiseti</name>
    <name type="common">Fusarium scirpi</name>
    <dbReference type="NCBI Taxonomy" id="61235"/>
    <lineage>
        <taxon>Eukaryota</taxon>
        <taxon>Fungi</taxon>
        <taxon>Dikarya</taxon>
        <taxon>Ascomycota</taxon>
        <taxon>Pezizomycotina</taxon>
        <taxon>Sordariomycetes</taxon>
        <taxon>Hypocreomycetidae</taxon>
        <taxon>Hypocreales</taxon>
        <taxon>Nectriaceae</taxon>
        <taxon>Fusarium</taxon>
        <taxon>Fusarium incarnatum-equiseti species complex</taxon>
    </lineage>
</organism>
<feature type="compositionally biased region" description="Polar residues" evidence="2">
    <location>
        <begin position="148"/>
        <end position="158"/>
    </location>
</feature>
<sequence length="507" mass="57192">MVIPNGPPAIKIEEDATYNTLENAAQKSAAQKTWRLTGEWPWNIVPVCSRTRWDTSLLDKLVTLLIECFPKRVGQLGHMEMRRLRNELKSQLDSKSHNEQKALSITDLEAVRRELLKKRSTQTPNGSSKTTNMTTPTTLDSSKKRRVSATSVSEPSTTKRLRVNRSPPTSATRSSARLRQHTQSIDARPAMSERSVNGHTSLGFALASDDESDEEDEEEPEDEIEPIQGPDEETEDSGVINQESHEAEEEAPPTSYLDSEEPLPDPVPPSANRNSTPRTRTGPRPTSTTRKPLVAEFSMSDTQIVDILRKNITLIASKKQYTNSQRLKDLQNENDRCALAYDEAIQETMKIYGTLDVIKKSYEDALRKVHKAENIRNKTADSLKPYQDLVNEGVGDAQLFTMLKNKVIQAEADLRETVRKRDAIKRNLEVVEKEAKAKVAAADLCKDKWNEAEQLKEAHEQNHSVFGCTLTFRSDARDDEGQLFKDIFFEFKATVKEQEDRVNGGRS</sequence>